<dbReference type="GO" id="GO:0005871">
    <property type="term" value="C:kinesin complex"/>
    <property type="evidence" value="ECO:0007669"/>
    <property type="project" value="TreeGrafter"/>
</dbReference>
<feature type="coiled-coil region" evidence="7">
    <location>
        <begin position="559"/>
        <end position="600"/>
    </location>
</feature>
<evidence type="ECO:0000256" key="1">
    <source>
        <dbReference type="ARBA" id="ARBA00004245"/>
    </source>
</evidence>
<dbReference type="PROSITE" id="PS00411">
    <property type="entry name" value="KINESIN_MOTOR_1"/>
    <property type="match status" value="1"/>
</dbReference>
<gene>
    <name evidence="10" type="ORF">M513_06755</name>
</gene>
<dbReference type="PROSITE" id="PS50067">
    <property type="entry name" value="KINESIN_MOTOR_2"/>
    <property type="match status" value="1"/>
</dbReference>
<dbReference type="InterPro" id="IPR027640">
    <property type="entry name" value="Kinesin-like_fam"/>
</dbReference>
<feature type="compositionally biased region" description="Polar residues" evidence="8">
    <location>
        <begin position="776"/>
        <end position="786"/>
    </location>
</feature>
<evidence type="ECO:0000313" key="11">
    <source>
        <dbReference type="Proteomes" id="UP000030764"/>
    </source>
</evidence>
<dbReference type="InterPro" id="IPR001752">
    <property type="entry name" value="Kinesin_motor_dom"/>
</dbReference>
<accession>A0A085M578</accession>
<dbReference type="GO" id="GO:0005874">
    <property type="term" value="C:microtubule"/>
    <property type="evidence" value="ECO:0007669"/>
    <property type="project" value="UniProtKB-KW"/>
</dbReference>
<evidence type="ECO:0000256" key="6">
    <source>
        <dbReference type="RuleBase" id="RU000394"/>
    </source>
</evidence>
<comment type="subcellular location">
    <subcellularLocation>
        <location evidence="1">Cytoplasm</location>
        <location evidence="1">Cytoskeleton</location>
    </subcellularLocation>
</comment>
<feature type="compositionally biased region" description="Basic residues" evidence="8">
    <location>
        <begin position="721"/>
        <end position="732"/>
    </location>
</feature>
<organism evidence="10 11">
    <name type="scientific">Trichuris suis</name>
    <name type="common">pig whipworm</name>
    <dbReference type="NCBI Taxonomy" id="68888"/>
    <lineage>
        <taxon>Eukaryota</taxon>
        <taxon>Metazoa</taxon>
        <taxon>Ecdysozoa</taxon>
        <taxon>Nematoda</taxon>
        <taxon>Enoplea</taxon>
        <taxon>Dorylaimia</taxon>
        <taxon>Trichinellida</taxon>
        <taxon>Trichuridae</taxon>
        <taxon>Trichuris</taxon>
    </lineage>
</organism>
<dbReference type="GO" id="GO:0016887">
    <property type="term" value="F:ATP hydrolysis activity"/>
    <property type="evidence" value="ECO:0007669"/>
    <property type="project" value="TreeGrafter"/>
</dbReference>
<evidence type="ECO:0000256" key="4">
    <source>
        <dbReference type="ARBA" id="ARBA00023212"/>
    </source>
</evidence>
<dbReference type="GO" id="GO:0003777">
    <property type="term" value="F:microtubule motor activity"/>
    <property type="evidence" value="ECO:0007669"/>
    <property type="project" value="InterPro"/>
</dbReference>
<feature type="domain" description="Kinesin motor" evidence="9">
    <location>
        <begin position="25"/>
        <end position="456"/>
    </location>
</feature>
<dbReference type="PANTHER" id="PTHR24115">
    <property type="entry name" value="KINESIN-RELATED"/>
    <property type="match status" value="1"/>
</dbReference>
<dbReference type="Gene3D" id="3.40.850.10">
    <property type="entry name" value="Kinesin motor domain"/>
    <property type="match status" value="1"/>
</dbReference>
<keyword evidence="7" id="KW-0175">Coiled coil</keyword>
<feature type="non-terminal residue" evidence="10">
    <location>
        <position position="796"/>
    </location>
</feature>
<keyword evidence="5 6" id="KW-0505">Motor protein</keyword>
<evidence type="ECO:0000256" key="2">
    <source>
        <dbReference type="ARBA" id="ARBA00022741"/>
    </source>
</evidence>
<protein>
    <recommendedName>
        <fullName evidence="6">Kinesin-like protein</fullName>
    </recommendedName>
</protein>
<keyword evidence="4" id="KW-0206">Cytoskeleton</keyword>
<dbReference type="Pfam" id="PF00225">
    <property type="entry name" value="Kinesin"/>
    <property type="match status" value="1"/>
</dbReference>
<keyword evidence="3 5" id="KW-0067">ATP-binding</keyword>
<dbReference type="PRINTS" id="PR00380">
    <property type="entry name" value="KINESINHEAVY"/>
</dbReference>
<dbReference type="GO" id="GO:0005634">
    <property type="term" value="C:nucleus"/>
    <property type="evidence" value="ECO:0007669"/>
    <property type="project" value="TreeGrafter"/>
</dbReference>
<evidence type="ECO:0000256" key="7">
    <source>
        <dbReference type="SAM" id="Coils"/>
    </source>
</evidence>
<feature type="region of interest" description="Disordered" evidence="8">
    <location>
        <begin position="753"/>
        <end position="796"/>
    </location>
</feature>
<evidence type="ECO:0000259" key="9">
    <source>
        <dbReference type="PROSITE" id="PS50067"/>
    </source>
</evidence>
<dbReference type="SUPFAM" id="SSF52540">
    <property type="entry name" value="P-loop containing nucleoside triphosphate hydrolases"/>
    <property type="match status" value="1"/>
</dbReference>
<dbReference type="InterPro" id="IPR019821">
    <property type="entry name" value="Kinesin_motor_CS"/>
</dbReference>
<keyword evidence="11" id="KW-1185">Reference proteome</keyword>
<dbReference type="GO" id="GO:0008017">
    <property type="term" value="F:microtubule binding"/>
    <property type="evidence" value="ECO:0007669"/>
    <property type="project" value="InterPro"/>
</dbReference>
<sequence>MTTPIKANTIVRTPGRRQCKAMMDPVEVFCRIKPPLNPDDEVCVRAIDGCSLQFNVPSGRLNSDAIVSKETISRFTCVFDEFSTQKMVFDRAAFELVEGLLQGKNGLLFTYGITGSGKTYTMTGTPDDIGVLPRCLDVIFNSINHCQANSYVFVPDKSNGFDVQTELAAALEKQRQLAVSQTLRTPVAKLRLQYEADSDWEQRPRLTETSRIRYINDDNAFAVFVSYIEVYNNYVYDLLDSQPDRLKAPFSKPLREDTSRNMYVSGAVEMEVKSTEEAFDIFARGQRLRRVAHTLLNTESSRSHSVFNIRVVQAPLDENGKEVLQDKSRVHVSQLSLVDLAGSERTRRTGHIGERIRETGCINNSLMVLRQCIEQLRENQRTGYDKLVPYRDSRLTHLFKNFFDGEGKVRMIVCLNPSAADYDENVVGSFVVFFAAFEKELNRLHVMQFAEMTQEVEVPRSLPIPREGDGLTPGRRRAAALLKELTESFQFKPVLDGNLLEPFPPLNLACSSPSEAQSVFVQMKTHFESQMIRLREIKNGFAKIEPQVKDDLTKLLAGYKTMQEQLDITRAEMKSLEMSKRNTEAELQQARSLLRTTEYRLRRDARLRTNQEEEMKRREREMAARFRQKDEKLLAVKEIVDRGVPENSFLRPWRYGNTPLKAAACLKSTQPSMSFPHRSMHLTSMSVLLYCSAIRASKACLSRIQAPIGSGRRAPSPPPKPHIRPTIRRRSKSHDSVRRTLYTADDKATNKLLRPFNVDKAESNCASPLRQKRSSNEPPFSDSGSAKKSKENDSRF</sequence>
<dbReference type="AlphaFoldDB" id="A0A085M578"/>
<feature type="binding site" evidence="5">
    <location>
        <begin position="112"/>
        <end position="119"/>
    </location>
    <ligand>
        <name>ATP</name>
        <dbReference type="ChEBI" id="CHEBI:30616"/>
    </ligand>
</feature>
<dbReference type="InterPro" id="IPR036961">
    <property type="entry name" value="Kinesin_motor_dom_sf"/>
</dbReference>
<name>A0A085M578_9BILA</name>
<feature type="region of interest" description="Disordered" evidence="8">
    <location>
        <begin position="708"/>
        <end position="738"/>
    </location>
</feature>
<keyword evidence="4" id="KW-0963">Cytoplasm</keyword>
<dbReference type="EMBL" id="KL363228">
    <property type="protein sequence ID" value="KFD52374.1"/>
    <property type="molecule type" value="Genomic_DNA"/>
</dbReference>
<keyword evidence="6" id="KW-0493">Microtubule</keyword>
<evidence type="ECO:0000256" key="5">
    <source>
        <dbReference type="PROSITE-ProRule" id="PRU00283"/>
    </source>
</evidence>
<dbReference type="Proteomes" id="UP000030764">
    <property type="component" value="Unassembled WGS sequence"/>
</dbReference>
<reference evidence="10 11" key="1">
    <citation type="journal article" date="2014" name="Nat. Genet.">
        <title>Genome and transcriptome of the porcine whipworm Trichuris suis.</title>
        <authorList>
            <person name="Jex A.R."/>
            <person name="Nejsum P."/>
            <person name="Schwarz E.M."/>
            <person name="Hu L."/>
            <person name="Young N.D."/>
            <person name="Hall R.S."/>
            <person name="Korhonen P.K."/>
            <person name="Liao S."/>
            <person name="Thamsborg S."/>
            <person name="Xia J."/>
            <person name="Xu P."/>
            <person name="Wang S."/>
            <person name="Scheerlinck J.P."/>
            <person name="Hofmann A."/>
            <person name="Sternberg P.W."/>
            <person name="Wang J."/>
            <person name="Gasser R.B."/>
        </authorList>
    </citation>
    <scope>NUCLEOTIDE SEQUENCE [LARGE SCALE GENOMIC DNA]</scope>
    <source>
        <strain evidence="10">DCEP-RM93M</strain>
    </source>
</reference>
<dbReference type="SMART" id="SM00129">
    <property type="entry name" value="KISc"/>
    <property type="match status" value="1"/>
</dbReference>
<comment type="similarity">
    <text evidence="5 6">Belongs to the TRAFAC class myosin-kinesin ATPase superfamily. Kinesin family.</text>
</comment>
<dbReference type="GO" id="GO:0051256">
    <property type="term" value="P:mitotic spindle midzone assembly"/>
    <property type="evidence" value="ECO:0007669"/>
    <property type="project" value="TreeGrafter"/>
</dbReference>
<evidence type="ECO:0000256" key="8">
    <source>
        <dbReference type="SAM" id="MobiDB-lite"/>
    </source>
</evidence>
<dbReference type="InterPro" id="IPR027417">
    <property type="entry name" value="P-loop_NTPase"/>
</dbReference>
<proteinExistence type="inferred from homology"/>
<evidence type="ECO:0000313" key="10">
    <source>
        <dbReference type="EMBL" id="KFD52374.1"/>
    </source>
</evidence>
<keyword evidence="2 5" id="KW-0547">Nucleotide-binding</keyword>
<evidence type="ECO:0000256" key="3">
    <source>
        <dbReference type="ARBA" id="ARBA00022840"/>
    </source>
</evidence>
<dbReference type="PANTHER" id="PTHR24115:SF600">
    <property type="entry name" value="KINESIN-LIKE PROTEIN KIF23"/>
    <property type="match status" value="1"/>
</dbReference>
<dbReference type="GO" id="GO:0007018">
    <property type="term" value="P:microtubule-based movement"/>
    <property type="evidence" value="ECO:0007669"/>
    <property type="project" value="InterPro"/>
</dbReference>
<dbReference type="GO" id="GO:0005524">
    <property type="term" value="F:ATP binding"/>
    <property type="evidence" value="ECO:0007669"/>
    <property type="project" value="UniProtKB-UniRule"/>
</dbReference>